<dbReference type="Pfam" id="PF00378">
    <property type="entry name" value="ECH_1"/>
    <property type="match status" value="1"/>
</dbReference>
<dbReference type="GO" id="GO:0006635">
    <property type="term" value="P:fatty acid beta-oxidation"/>
    <property type="evidence" value="ECO:0007669"/>
    <property type="project" value="TreeGrafter"/>
</dbReference>
<evidence type="ECO:0000313" key="1">
    <source>
        <dbReference type="EMBL" id="SAL02881.1"/>
    </source>
</evidence>
<dbReference type="Gene3D" id="3.90.226.10">
    <property type="entry name" value="2-enoyl-CoA Hydratase, Chain A, domain 1"/>
    <property type="match status" value="1"/>
</dbReference>
<dbReference type="InterPro" id="IPR001753">
    <property type="entry name" value="Enoyl-CoA_hydra/iso"/>
</dbReference>
<keyword evidence="2" id="KW-1185">Reference proteome</keyword>
<dbReference type="InterPro" id="IPR029045">
    <property type="entry name" value="ClpP/crotonase-like_dom_sf"/>
</dbReference>
<dbReference type="Proteomes" id="UP000071859">
    <property type="component" value="Unassembled WGS sequence"/>
</dbReference>
<accession>A0A158E7K7</accession>
<protein>
    <submittedName>
        <fullName evidence="1">Short chain enoyl-CoA hydratase</fullName>
    </submittedName>
</protein>
<dbReference type="OrthoDB" id="8640486at2"/>
<sequence>MSNIIIDRQSTHWAITLNRPDKLNALSASIVEELIQAFDEAEAAHTPLITLQGEGRCFSAGFDMSEVEAQSEGDLVLRFIRIETLLNRIASSSCFTVALAHGRNFGAGVDLIAACNLRVAAPGSTFRMPGLKFGLVLGSARFARIVGTREAQRILETAATFDVEHASANGFIERVAGPEEHITVIEEALARVSALPAQSRALLRRALDTEQADTDLAALVRSATVPGIHKRIEAYLASSKKA</sequence>
<organism evidence="1 2">
    <name type="scientific">Caballeronia calidae</name>
    <dbReference type="NCBI Taxonomy" id="1777139"/>
    <lineage>
        <taxon>Bacteria</taxon>
        <taxon>Pseudomonadati</taxon>
        <taxon>Pseudomonadota</taxon>
        <taxon>Betaproteobacteria</taxon>
        <taxon>Burkholderiales</taxon>
        <taxon>Burkholderiaceae</taxon>
        <taxon>Caballeronia</taxon>
    </lineage>
</organism>
<evidence type="ECO:0000313" key="2">
    <source>
        <dbReference type="Proteomes" id="UP000071859"/>
    </source>
</evidence>
<dbReference type="AlphaFoldDB" id="A0A158E7K7"/>
<dbReference type="PANTHER" id="PTHR11941:SF54">
    <property type="entry name" value="ENOYL-COA HYDRATASE, MITOCHONDRIAL"/>
    <property type="match status" value="1"/>
</dbReference>
<reference evidence="1" key="1">
    <citation type="submission" date="2016-01" db="EMBL/GenBank/DDBJ databases">
        <authorList>
            <person name="Peeters C."/>
        </authorList>
    </citation>
    <scope>NUCLEOTIDE SEQUENCE</scope>
    <source>
        <strain evidence="1">LMG 29321</strain>
    </source>
</reference>
<dbReference type="RefSeq" id="WP_062610568.1">
    <property type="nucleotide sequence ID" value="NZ_FCOX02000051.1"/>
</dbReference>
<comment type="caution">
    <text evidence="1">The sequence shown here is derived from an EMBL/GenBank/DDBJ whole genome shotgun (WGS) entry which is preliminary data.</text>
</comment>
<dbReference type="EMBL" id="FCOX02000051">
    <property type="protein sequence ID" value="SAL02881.1"/>
    <property type="molecule type" value="Genomic_DNA"/>
</dbReference>
<dbReference type="PANTHER" id="PTHR11941">
    <property type="entry name" value="ENOYL-COA HYDRATASE-RELATED"/>
    <property type="match status" value="1"/>
</dbReference>
<dbReference type="GO" id="GO:0003824">
    <property type="term" value="F:catalytic activity"/>
    <property type="evidence" value="ECO:0007669"/>
    <property type="project" value="UniProtKB-ARBA"/>
</dbReference>
<dbReference type="CDD" id="cd06558">
    <property type="entry name" value="crotonase-like"/>
    <property type="match status" value="1"/>
</dbReference>
<proteinExistence type="predicted"/>
<name>A0A158E7K7_9BURK</name>
<dbReference type="SUPFAM" id="SSF52096">
    <property type="entry name" value="ClpP/crotonase"/>
    <property type="match status" value="1"/>
</dbReference>
<gene>
    <name evidence="1" type="ORF">AWB78_06451</name>
</gene>